<feature type="compositionally biased region" description="Basic and acidic residues" evidence="1">
    <location>
        <begin position="309"/>
        <end position="327"/>
    </location>
</feature>
<feature type="compositionally biased region" description="Polar residues" evidence="1">
    <location>
        <begin position="444"/>
        <end position="457"/>
    </location>
</feature>
<sequence>MAEYSITTDHADQEQQARTIQPDGMNSSEDNKNFNSESQLKKFPQMKETNLRINKPEHAVEKATSGEPTDATHRHVIKNGVRDQAAEDKPGCSYLENSFETNHPEKKLDENGELEPLEVTDRIGSDEGQLVGTADGNSFREDESGVSKVEATTGNHSPNDFKKQESTGAHQELKNFAEQKSNEKQKTLTKKEKKKSNIEFENNLIGEPEECSAAKEQFLNEQPSAETGKRLFTNTHTTSDIEPELLDAEAVVNDLLNQLLPSESKVSGNLANALLVESGNQVGMRSEAKASNGLQNLPQPSANQSFLFRKPEQAAKKDNEDEGRATDKITATNSVNKKAVYEKDYTIADENTIKMELSTPLHIRVNDSENKSQEHSAVSNENKEELSSLSFRVGLPGETTADDASLACDSPLPNTAAEEAEKESTLSTRSRASNELEESRANEFCSTGTTQENQKFNQELADTLNSYNSKPYLSTKRIDNEEPEMETMKKFSPAASKSQTDSRKSEVAYASPKNTLFFYEDSRDDPVTFPFSLDNVSPFSPNYMQKEFSFDIDKVAPLPPLSLEPETTDNEYQWQKQKNLCVRDEKKNFLTRTVVVQGLDTDIDHLTRQPFEDLPISEEAAEVAIDTSTPE</sequence>
<evidence type="ECO:0000313" key="4">
    <source>
        <dbReference type="WBParaSite" id="EVEC_0000614201-mRNA-1"/>
    </source>
</evidence>
<feature type="compositionally biased region" description="Basic and acidic residues" evidence="1">
    <location>
        <begin position="432"/>
        <end position="441"/>
    </location>
</feature>
<feature type="compositionally biased region" description="Polar residues" evidence="1">
    <location>
        <begin position="16"/>
        <end position="38"/>
    </location>
</feature>
<reference evidence="2 3" key="2">
    <citation type="submission" date="2018-10" db="EMBL/GenBank/DDBJ databases">
        <authorList>
            <consortium name="Pathogen Informatics"/>
        </authorList>
    </citation>
    <scope>NUCLEOTIDE SEQUENCE [LARGE SCALE GENOMIC DNA]</scope>
</reference>
<name>A0A0N4V783_ENTVE</name>
<feature type="region of interest" description="Disordered" evidence="1">
    <location>
        <begin position="286"/>
        <end position="330"/>
    </location>
</feature>
<proteinExistence type="predicted"/>
<dbReference type="AlphaFoldDB" id="A0A0N4V783"/>
<evidence type="ECO:0000313" key="3">
    <source>
        <dbReference type="Proteomes" id="UP000274131"/>
    </source>
</evidence>
<dbReference type="EMBL" id="UXUI01008255">
    <property type="protein sequence ID" value="VDD91002.1"/>
    <property type="molecule type" value="Genomic_DNA"/>
</dbReference>
<feature type="compositionally biased region" description="Basic and acidic residues" evidence="1">
    <location>
        <begin position="364"/>
        <end position="374"/>
    </location>
</feature>
<feature type="compositionally biased region" description="Basic and acidic residues" evidence="1">
    <location>
        <begin position="80"/>
        <end position="90"/>
    </location>
</feature>
<reference evidence="4" key="1">
    <citation type="submission" date="2017-02" db="UniProtKB">
        <authorList>
            <consortium name="WormBaseParasite"/>
        </authorList>
    </citation>
    <scope>IDENTIFICATION</scope>
</reference>
<protein>
    <submittedName>
        <fullName evidence="4">TACC_C domain-containing protein</fullName>
    </submittedName>
</protein>
<evidence type="ECO:0000256" key="1">
    <source>
        <dbReference type="SAM" id="MobiDB-lite"/>
    </source>
</evidence>
<feature type="region of interest" description="Disordered" evidence="1">
    <location>
        <begin position="1"/>
        <end position="195"/>
    </location>
</feature>
<feature type="compositionally biased region" description="Basic and acidic residues" evidence="1">
    <location>
        <begin position="159"/>
        <end position="195"/>
    </location>
</feature>
<dbReference type="Proteomes" id="UP000274131">
    <property type="component" value="Unassembled WGS sequence"/>
</dbReference>
<evidence type="ECO:0000313" key="2">
    <source>
        <dbReference type="EMBL" id="VDD91002.1"/>
    </source>
</evidence>
<feature type="region of interest" description="Disordered" evidence="1">
    <location>
        <begin position="364"/>
        <end position="507"/>
    </location>
</feature>
<dbReference type="WBParaSite" id="EVEC_0000614201-mRNA-1">
    <property type="protein sequence ID" value="EVEC_0000614201-mRNA-1"/>
    <property type="gene ID" value="EVEC_0000614201"/>
</dbReference>
<organism evidence="4">
    <name type="scientific">Enterobius vermicularis</name>
    <name type="common">Human pinworm</name>
    <dbReference type="NCBI Taxonomy" id="51028"/>
    <lineage>
        <taxon>Eukaryota</taxon>
        <taxon>Metazoa</taxon>
        <taxon>Ecdysozoa</taxon>
        <taxon>Nematoda</taxon>
        <taxon>Chromadorea</taxon>
        <taxon>Rhabditida</taxon>
        <taxon>Spirurina</taxon>
        <taxon>Oxyuridomorpha</taxon>
        <taxon>Oxyuroidea</taxon>
        <taxon>Oxyuridae</taxon>
        <taxon>Enterobius</taxon>
    </lineage>
</organism>
<keyword evidence="3" id="KW-1185">Reference proteome</keyword>
<gene>
    <name evidence="2" type="ORF">EVEC_LOCUS5753</name>
</gene>
<accession>A0A0N4V783</accession>
<feature type="compositionally biased region" description="Polar residues" evidence="1">
    <location>
        <begin position="463"/>
        <end position="472"/>
    </location>
</feature>
<feature type="compositionally biased region" description="Polar residues" evidence="1">
    <location>
        <begin position="292"/>
        <end position="306"/>
    </location>
</feature>